<keyword evidence="2" id="KW-1185">Reference proteome</keyword>
<accession>A0ACC3TK39</accession>
<organism evidence="1 2">
    <name type="scientific">Lipomyces orientalis</name>
    <dbReference type="NCBI Taxonomy" id="1233043"/>
    <lineage>
        <taxon>Eukaryota</taxon>
        <taxon>Fungi</taxon>
        <taxon>Dikarya</taxon>
        <taxon>Ascomycota</taxon>
        <taxon>Saccharomycotina</taxon>
        <taxon>Lipomycetes</taxon>
        <taxon>Lipomycetales</taxon>
        <taxon>Lipomycetaceae</taxon>
        <taxon>Lipomyces</taxon>
    </lineage>
</organism>
<name>A0ACC3TK39_9ASCO</name>
<reference evidence="2" key="1">
    <citation type="journal article" date="2024" name="Front. Bioeng. Biotechnol.">
        <title>Genome-scale model development and genomic sequencing of the oleaginous clade Lipomyces.</title>
        <authorList>
            <person name="Czajka J.J."/>
            <person name="Han Y."/>
            <person name="Kim J."/>
            <person name="Mondo S.J."/>
            <person name="Hofstad B.A."/>
            <person name="Robles A."/>
            <person name="Haridas S."/>
            <person name="Riley R."/>
            <person name="LaButti K."/>
            <person name="Pangilinan J."/>
            <person name="Andreopoulos W."/>
            <person name="Lipzen A."/>
            <person name="Yan J."/>
            <person name="Wang M."/>
            <person name="Ng V."/>
            <person name="Grigoriev I.V."/>
            <person name="Spatafora J.W."/>
            <person name="Magnuson J.K."/>
            <person name="Baker S.E."/>
            <person name="Pomraning K.R."/>
        </authorList>
    </citation>
    <scope>NUCLEOTIDE SEQUENCE [LARGE SCALE GENOMIC DNA]</scope>
    <source>
        <strain evidence="2">CBS 10300</strain>
    </source>
</reference>
<dbReference type="EMBL" id="MU970097">
    <property type="protein sequence ID" value="KAK9321489.1"/>
    <property type="molecule type" value="Genomic_DNA"/>
</dbReference>
<evidence type="ECO:0000313" key="1">
    <source>
        <dbReference type="EMBL" id="KAK9321489.1"/>
    </source>
</evidence>
<protein>
    <submittedName>
        <fullName evidence="1">Uncharacterized protein</fullName>
    </submittedName>
</protein>
<sequence length="1071" mass="118675">MADLSLGLDLPDSPRSLSDRYLPPALVPSSATSEAIDLIPSVQATTSHLPTPEAPTSFADISDRQTELSPYLTGSTETRQYREDDNYYDDTEGTHSPEGPQRTAALPKELPISLEHATLPPTVRVTQQIETEVHDPWQANSTQLVTPAPVRPDLQFPLVSKRGKSRGVVDDDDDDERVRESTRRLQLMLSATPPEPSEDDNQMSVDEVLDDHTTTAEEKRQTLQHLFVVAASNGDMDRIRRILEHADARSYVDVNVPDDEGTCALIYAACFGHGDVVKELVAHGAEIDQQDKFKWSPLMWATTNNHANIVKFLLENGASPDVKSATGRTVRDFVGPGSEISALIGADRKGDIGLHNLEDYYVDGGNPPLQFEEQLAESDLKRRVLMESALNLEVDLSNLELGDVVEQDFMEETEFDWEHCLPDQMFVFSAEDIPKILDLAITRMQPIRSASQTPVPANVIFLSARFAHYYGTPELLTGLLFPAIERISDMIEMHEDDMTYLAFWLSNVTLLLYYLRKDIGMMEATVEYQQELTELVSEIFVLLIRDAERRLDRVLDSAILDHETIPGLDDIQFQREWRIFRSVKRPDSNRAVSPGSVNNSGPDLAQIRPPSPTKMALPAPRNVTSLLSSTLFVLDLYEIHPVIVLQVIGQIFYWLNATIFNRIMSNRKYLARTRAMQIRLNVSAIEDWARANNRRPVAIEPGVGGSGSGMLHESVADLATRHLAPLVQLLQWLQCFSSLGDDKDGLIATLQQLPCLTAEQLLHVVQRYRPEVGEDRISKNALKYLRALEQQQTQPHSKAPAARKSRLFNQTLANTQSPIQTGSSSHSRNSSMSHDIHANGPTSLEATDNGTAAMSPHSTTSPSASSSKFETPFTDNSANANNTSSSDDEQPRKTGVYLDISLILPFVFPTTTEMLVTWGAGIGGTNRAQAQRHAPVLPAEYVAKLDATSSLSTGVPSVKSGMTGTNGNSGGRARDNSSASRYYYNSASPTKRGGDSARNDSFESIRTGNTVRDEDEESDVGDAVAEERRRQDALDNVLTASKISSLERQLVIESELLREEKQQNNLSGKWY</sequence>
<proteinExistence type="predicted"/>
<evidence type="ECO:0000313" key="2">
    <source>
        <dbReference type="Proteomes" id="UP001489719"/>
    </source>
</evidence>
<dbReference type="Proteomes" id="UP001489719">
    <property type="component" value="Unassembled WGS sequence"/>
</dbReference>
<comment type="caution">
    <text evidence="1">The sequence shown here is derived from an EMBL/GenBank/DDBJ whole genome shotgun (WGS) entry which is preliminary data.</text>
</comment>
<gene>
    <name evidence="1" type="ORF">V1517DRAFT_326259</name>
</gene>